<dbReference type="EMBL" id="DAKRPA010000006">
    <property type="protein sequence ID" value="DBA04701.1"/>
    <property type="molecule type" value="Genomic_DNA"/>
</dbReference>
<dbReference type="GO" id="GO:0003677">
    <property type="term" value="F:DNA binding"/>
    <property type="evidence" value="ECO:0007669"/>
    <property type="project" value="UniProtKB-KW"/>
</dbReference>
<keyword evidence="2" id="KW-0597">Phosphoprotein</keyword>
<feature type="domain" description="GTF3C1 extended winged-helix" evidence="8">
    <location>
        <begin position="563"/>
        <end position="685"/>
    </location>
</feature>
<protein>
    <recommendedName>
        <fullName evidence="12">B-block binding subunit of TFIIIC domain-containing protein</fullName>
    </recommendedName>
</protein>
<feature type="domain" description="DUF7646" evidence="9">
    <location>
        <begin position="422"/>
        <end position="489"/>
    </location>
</feature>
<dbReference type="PANTHER" id="PTHR15180">
    <property type="entry name" value="GENERAL TRANSCRIPTION FACTOR 3C POLYPEPTIDE 1"/>
    <property type="match status" value="1"/>
</dbReference>
<dbReference type="Proteomes" id="UP001146120">
    <property type="component" value="Unassembled WGS sequence"/>
</dbReference>
<evidence type="ECO:0000256" key="5">
    <source>
        <dbReference type="ARBA" id="ARBA00023242"/>
    </source>
</evidence>
<feature type="compositionally biased region" description="Basic and acidic residues" evidence="6">
    <location>
        <begin position="1112"/>
        <end position="1125"/>
    </location>
</feature>
<dbReference type="Pfam" id="PF04182">
    <property type="entry name" value="B-block_TFIIIC"/>
    <property type="match status" value="1"/>
</dbReference>
<dbReference type="PANTHER" id="PTHR15180:SF1">
    <property type="entry name" value="GENERAL TRANSCRIPTION FACTOR 3C POLYPEPTIDE 1"/>
    <property type="match status" value="1"/>
</dbReference>
<name>A0AAV2ZER7_9STRA</name>
<feature type="region of interest" description="Disordered" evidence="6">
    <location>
        <begin position="1079"/>
        <end position="1146"/>
    </location>
</feature>
<dbReference type="GO" id="GO:0042791">
    <property type="term" value="P:5S class rRNA transcription by RNA polymerase III"/>
    <property type="evidence" value="ECO:0007669"/>
    <property type="project" value="TreeGrafter"/>
</dbReference>
<dbReference type="InterPro" id="IPR007309">
    <property type="entry name" value="TFIIIC_Bblock-bd"/>
</dbReference>
<reference evidence="10" key="2">
    <citation type="journal article" date="2023" name="Microbiol Resour">
        <title>Decontamination and Annotation of the Draft Genome Sequence of the Oomycete Lagenidium giganteum ARSEF 373.</title>
        <authorList>
            <person name="Morgan W.R."/>
            <person name="Tartar A."/>
        </authorList>
    </citation>
    <scope>NUCLEOTIDE SEQUENCE</scope>
    <source>
        <strain evidence="10">ARSEF 373</strain>
    </source>
</reference>
<evidence type="ECO:0000256" key="3">
    <source>
        <dbReference type="ARBA" id="ARBA00023125"/>
    </source>
</evidence>
<dbReference type="InterPro" id="IPR056063">
    <property type="entry name" value="DUF7646"/>
</dbReference>
<evidence type="ECO:0000256" key="4">
    <source>
        <dbReference type="ARBA" id="ARBA00023163"/>
    </source>
</evidence>
<evidence type="ECO:0000256" key="2">
    <source>
        <dbReference type="ARBA" id="ARBA00022553"/>
    </source>
</evidence>
<organism evidence="10 11">
    <name type="scientific">Lagenidium giganteum</name>
    <dbReference type="NCBI Taxonomy" id="4803"/>
    <lineage>
        <taxon>Eukaryota</taxon>
        <taxon>Sar</taxon>
        <taxon>Stramenopiles</taxon>
        <taxon>Oomycota</taxon>
        <taxon>Peronosporomycetes</taxon>
        <taxon>Pythiales</taxon>
        <taxon>Pythiaceae</taxon>
    </lineage>
</organism>
<sequence length="1760" mass="197580">MATAQVQQLVAACLDHIALEGRRGATLVSVMNAISPPIDDHMSRFLWCHLRRLQASGLLSFHYAPLHAHTRATMHAAKASHSTAMDAMTQTPPPAAAKATLKRKRPESAAKTETDPLIPHSAHLKRQRGRRDDIDSTVDMKPSDQATNSEDAANEAAAVAEAAMRVAPTLSPQPVEAIANMSLEDALAPRLSGDGSTAPPMVVTVLACEALRHRALNVSLKAIMADLVDEHYAILEEVGRSRKAGITIQELQETIADATIKKLHTTLDTLLSYNLVVKRMLIVTRPVVRRMNIVHLPRFAGDFTPEMYDESAEFESDEHCKKILCASVEHYLKELPSRSAVMYDLGRELGLQKRHLEVLRSHIMQESKRDGNFHLELFQAVLKSTSKSNKTLEPKILNCIRYKPPPAAAAGEKPAARGMACEVGLLSQMYDIIKDTGTRGATVVELRNHLTLPGNKLPYKLVSMLAGRYGLRAETIILGKNKAFRLYVPQSDGAACGRQNLVTQSEERKDSSVPTLVKTTTSSPCSGKKRPRPTFDTGESSAMLAPRSKALGLKLHGSELEGTRTRRKAHIMDRLEKEKIISISSLRASVLTMEREEAAAAVEAATEAGDESAKQAARASVGVVDKRSINRLVEDLESEGLLRLLQVPLPARNVSTKFRALRCVMWPGYENDEAFIEAYVKNYSKDERVRRIQQNAEQTNYIHLKRAESDDEADARNEDTAADQSNESATTSKALTSEADDLHGQVVNYRIARFSSQSKTGEHHLQYRRLGFAYGVMFRCKVFHRFLWHFLHHQQGLGLSNDDQNVFIEEDEGEEGVTDDKVSRQSRNHAKGFVFSRENVLHSMPVSLYIQAFSGGKILTPSEEGIVQEAIAGDASFEDLPDEIRKKIWSHESQRTAKVLGTLTDLGLICPYKIGMKNLIKILRTGYTDGKDGVLSRALKDNALGGLFCMRNELRIQLDDTEEDERDGRYFPPGQSENGAQKPRKRVNELNEIRILGTTEKTYSFGSMLPLVHKLQTTEDVDRFWETLECLCLEQMVMEVSNPRRNEPAVCEIPKPVKTRARRMFRILAWIPKTQRVQAKAKSNNTSSVPTTKRSGIVSRRPRARKIRLVKNKGDKSSIKSKCDDVSSDLPADNDPDHGEEKPYAWTEEQQSKLLTYFIENCESRWRIVIPQGLQRPSETTAFRTPSLSRSGFGLMTIARKLGKRNIDVKKRLKEMLTEPQTKLQFEKAKQAAIALYNPSGVFDEQEAIRQSCRLTALFRRAVMMIVSPKDEYHPLVAEELISFWTASEIRCVWRYLWLRNWIVRATERDKIRGYITSQRLQDTLKLTTLSFPLMLFQQAAELESMVHSSLEEVMGNGKNRLSFIQQPQSLLQQTDHVHEEEFPINATPGHCALQLSCQVMGTCVFAAVHTPIPTGEGLNIDVEESEAQPVNKKRKIGFLHDRSLKAGSGFAAHLAKHINVAKLSLVTESWQVETRMHATTVDDKEQLRQLEAFSLEPEDIDESADTTFHPYHRQRGGKRIRLENAIIDVVKSSGMEGLTISATIEAVKVSNTTSVRDWSDSRARACVNMLVDEGVVLCVNAYDEQRLVSREFGDLWLLRPFSLVNNENDQKPMAKVVFEGEKDTLSFPWLKMDGATNYKFLFSIQRKLLSYVLLAPGITEESAFEKMDGLLTLQDTREALALLVEEGLVYTRLATKTPVSLFGNNSSRCSARVLNPVGNILACDRTRFMVHYFPHIECIQRFGSIVQDYQNEMSEFHKP</sequence>
<feature type="compositionally biased region" description="Basic residues" evidence="6">
    <location>
        <begin position="1100"/>
        <end position="1111"/>
    </location>
</feature>
<dbReference type="Pfam" id="PF24101">
    <property type="entry name" value="WHD_GTF3C1"/>
    <property type="match status" value="1"/>
</dbReference>
<evidence type="ECO:0000259" key="9">
    <source>
        <dbReference type="Pfam" id="PF24657"/>
    </source>
</evidence>
<dbReference type="GO" id="GO:0006384">
    <property type="term" value="P:transcription initiation at RNA polymerase III promoter"/>
    <property type="evidence" value="ECO:0007669"/>
    <property type="project" value="InterPro"/>
</dbReference>
<evidence type="ECO:0000256" key="6">
    <source>
        <dbReference type="SAM" id="MobiDB-lite"/>
    </source>
</evidence>
<evidence type="ECO:0000259" key="8">
    <source>
        <dbReference type="Pfam" id="PF24101"/>
    </source>
</evidence>
<dbReference type="GO" id="GO:0000127">
    <property type="term" value="C:transcription factor TFIIIC complex"/>
    <property type="evidence" value="ECO:0007669"/>
    <property type="project" value="InterPro"/>
</dbReference>
<keyword evidence="11" id="KW-1185">Reference proteome</keyword>
<feature type="compositionally biased region" description="Polar residues" evidence="6">
    <location>
        <begin position="512"/>
        <end position="525"/>
    </location>
</feature>
<proteinExistence type="predicted"/>
<comment type="caution">
    <text evidence="10">The sequence shown here is derived from an EMBL/GenBank/DDBJ whole genome shotgun (WGS) entry which is preliminary data.</text>
</comment>
<keyword evidence="4" id="KW-0804">Transcription</keyword>
<dbReference type="Pfam" id="PF24657">
    <property type="entry name" value="DUF7646"/>
    <property type="match status" value="1"/>
</dbReference>
<feature type="domain" description="B-block binding subunit of TFIIIC" evidence="7">
    <location>
        <begin position="230"/>
        <end position="300"/>
    </location>
</feature>
<evidence type="ECO:0000313" key="10">
    <source>
        <dbReference type="EMBL" id="DBA04701.1"/>
    </source>
</evidence>
<feature type="region of interest" description="Disordered" evidence="6">
    <location>
        <begin position="502"/>
        <end position="541"/>
    </location>
</feature>
<dbReference type="GO" id="GO:0005634">
    <property type="term" value="C:nucleus"/>
    <property type="evidence" value="ECO:0007669"/>
    <property type="project" value="UniProtKB-SubCell"/>
</dbReference>
<dbReference type="InterPro" id="IPR056467">
    <property type="entry name" value="eWH_GTF3C1"/>
</dbReference>
<accession>A0AAV2ZER7</accession>
<keyword evidence="5" id="KW-0539">Nucleus</keyword>
<dbReference type="InterPro" id="IPR044210">
    <property type="entry name" value="Tfc3-like"/>
</dbReference>
<feature type="region of interest" description="Disordered" evidence="6">
    <location>
        <begin position="700"/>
        <end position="737"/>
    </location>
</feature>
<feature type="compositionally biased region" description="Polar residues" evidence="6">
    <location>
        <begin position="722"/>
        <end position="735"/>
    </location>
</feature>
<evidence type="ECO:0008006" key="12">
    <source>
        <dbReference type="Google" id="ProtNLM"/>
    </source>
</evidence>
<evidence type="ECO:0000256" key="1">
    <source>
        <dbReference type="ARBA" id="ARBA00004123"/>
    </source>
</evidence>
<feature type="region of interest" description="Disordered" evidence="6">
    <location>
        <begin position="961"/>
        <end position="985"/>
    </location>
</feature>
<keyword evidence="3" id="KW-0238">DNA-binding</keyword>
<feature type="region of interest" description="Disordered" evidence="6">
    <location>
        <begin position="86"/>
        <end position="156"/>
    </location>
</feature>
<evidence type="ECO:0000259" key="7">
    <source>
        <dbReference type="Pfam" id="PF04182"/>
    </source>
</evidence>
<reference evidence="10" key="1">
    <citation type="submission" date="2022-11" db="EMBL/GenBank/DDBJ databases">
        <authorList>
            <person name="Morgan W.R."/>
            <person name="Tartar A."/>
        </authorList>
    </citation>
    <scope>NUCLEOTIDE SEQUENCE</scope>
    <source>
        <strain evidence="10">ARSEF 373</strain>
    </source>
</reference>
<gene>
    <name evidence="10" type="ORF">N0F65_012284</name>
</gene>
<comment type="subcellular location">
    <subcellularLocation>
        <location evidence="1">Nucleus</location>
    </subcellularLocation>
</comment>
<evidence type="ECO:0000313" key="11">
    <source>
        <dbReference type="Proteomes" id="UP001146120"/>
    </source>
</evidence>
<feature type="compositionally biased region" description="Polar residues" evidence="6">
    <location>
        <begin position="1079"/>
        <end position="1094"/>
    </location>
</feature>